<dbReference type="CDD" id="cd17895">
    <property type="entry name" value="AGPR_1_N"/>
    <property type="match status" value="1"/>
</dbReference>
<organism evidence="8 9">
    <name type="scientific">Candidatus Campylobacter infans</name>
    <dbReference type="NCBI Taxonomy" id="2561898"/>
    <lineage>
        <taxon>Bacteria</taxon>
        <taxon>Pseudomonadati</taxon>
        <taxon>Campylobacterota</taxon>
        <taxon>Epsilonproteobacteria</taxon>
        <taxon>Campylobacterales</taxon>
        <taxon>Campylobacteraceae</taxon>
        <taxon>Campylobacter</taxon>
    </lineage>
</organism>
<reference evidence="8 9" key="1">
    <citation type="submission" date="2020-02" db="EMBL/GenBank/DDBJ databases">
        <title>Complete genome sequence of the novel Campylobacter species Candidatus Campylobacter infans.</title>
        <authorList>
            <person name="Duim B."/>
            <person name="Zomer A."/>
            <person name="van der Graaf L."/>
            <person name="Wagenaar J."/>
        </authorList>
    </citation>
    <scope>NUCLEOTIDE SEQUENCE [LARGE SCALE GENOMIC DNA]</scope>
    <source>
        <strain evidence="8 9">19S00001</strain>
    </source>
</reference>
<protein>
    <recommendedName>
        <fullName evidence="5">N-acetyl-gamma-glutamyl-phosphate reductase</fullName>
        <shortName evidence="5">AGPR</shortName>
        <ecNumber evidence="5">1.2.1.38</ecNumber>
    </recommendedName>
    <alternativeName>
        <fullName evidence="5">N-acetyl-glutamate semialdehyde dehydrogenase</fullName>
        <shortName evidence="5">NAGSA dehydrogenase</shortName>
    </alternativeName>
</protein>
<dbReference type="InterPro" id="IPR023013">
    <property type="entry name" value="AGPR_AS"/>
</dbReference>
<dbReference type="InterPro" id="IPR058924">
    <property type="entry name" value="AGPR_dimerisation_dom"/>
</dbReference>
<evidence type="ECO:0000313" key="9">
    <source>
        <dbReference type="Proteomes" id="UP000509414"/>
    </source>
</evidence>
<comment type="similarity">
    <text evidence="5">Belongs to the NAGSA dehydrogenase family. Type 1 subfamily.</text>
</comment>
<evidence type="ECO:0000259" key="7">
    <source>
        <dbReference type="SMART" id="SM00859"/>
    </source>
</evidence>
<dbReference type="NCBIfam" id="TIGR01850">
    <property type="entry name" value="argC"/>
    <property type="match status" value="1"/>
</dbReference>
<evidence type="ECO:0000256" key="6">
    <source>
        <dbReference type="PROSITE-ProRule" id="PRU10010"/>
    </source>
</evidence>
<dbReference type="HAMAP" id="MF_00150">
    <property type="entry name" value="ArgC_type1"/>
    <property type="match status" value="1"/>
</dbReference>
<dbReference type="Pfam" id="PF22698">
    <property type="entry name" value="Semialdhyde_dhC_1"/>
    <property type="match status" value="1"/>
</dbReference>
<comment type="pathway">
    <text evidence="5">Amino-acid biosynthesis; L-arginine biosynthesis; N(2)-acetyl-L-ornithine from L-glutamate: step 3/4.</text>
</comment>
<sequence>MSIKVGILGVGGYTGLELVKLIKNHPEFELSYAATTSKNSLSNIFTQLNGVIDLDVNVVNVSELKERAELVFMAMPHTQSMNYIKELPQDFKIVDLSADYRISLENYEAHYAHHIDILGLKRATYGLVEINRQAIANSTLIANPGCYPTCSLLAALPFAKFLNPKDGLIIDAKSGLSGAGKALKESSHFVSANENCTPYSPFTHRHSIEIKEHFEKSTNASFDVLFVPHLLPLNRGMIASIYASIKDEFCDIEPLEILKQFYKDDKFIRILNTPPCIKNVAGTHFCDIYAKKMGNKLWVCSSIDNLLRGASSQAMANANILCGFDENLALPELGCGI</sequence>
<feature type="domain" description="Semialdehyde dehydrogenase NAD-binding" evidence="7">
    <location>
        <begin position="4"/>
        <end position="138"/>
    </location>
</feature>
<dbReference type="GO" id="GO:0006526">
    <property type="term" value="P:L-arginine biosynthetic process"/>
    <property type="evidence" value="ECO:0007669"/>
    <property type="project" value="UniProtKB-UniRule"/>
</dbReference>
<keyword evidence="9" id="KW-1185">Reference proteome</keyword>
<dbReference type="CDD" id="cd23934">
    <property type="entry name" value="AGPR_1_C"/>
    <property type="match status" value="1"/>
</dbReference>
<dbReference type="PANTHER" id="PTHR32338:SF10">
    <property type="entry name" value="N-ACETYL-GAMMA-GLUTAMYL-PHOSPHATE REDUCTASE, CHLOROPLASTIC-RELATED"/>
    <property type="match status" value="1"/>
</dbReference>
<dbReference type="Proteomes" id="UP000509414">
    <property type="component" value="Chromosome"/>
</dbReference>
<dbReference type="RefSeq" id="WP_178696016.1">
    <property type="nucleotide sequence ID" value="NZ_CP049075.1"/>
</dbReference>
<keyword evidence="3 5" id="KW-0521">NADP</keyword>
<evidence type="ECO:0000256" key="2">
    <source>
        <dbReference type="ARBA" id="ARBA00022605"/>
    </source>
</evidence>
<dbReference type="GO" id="GO:0051287">
    <property type="term" value="F:NAD binding"/>
    <property type="evidence" value="ECO:0007669"/>
    <property type="project" value="InterPro"/>
</dbReference>
<comment type="function">
    <text evidence="5">Catalyzes the NADPH-dependent reduction of N-acetyl-5-glutamyl phosphate to yield N-acetyl-L-glutamate 5-semialdehyde.</text>
</comment>
<keyword evidence="4 5" id="KW-0560">Oxidoreductase</keyword>
<dbReference type="Pfam" id="PF01118">
    <property type="entry name" value="Semialdhyde_dh"/>
    <property type="match status" value="1"/>
</dbReference>
<accession>A0A7H9CMS2</accession>
<dbReference type="Gene3D" id="3.30.360.10">
    <property type="entry name" value="Dihydrodipicolinate Reductase, domain 2"/>
    <property type="match status" value="1"/>
</dbReference>
<dbReference type="AlphaFoldDB" id="A0A7H9CMS2"/>
<dbReference type="GO" id="GO:0005737">
    <property type="term" value="C:cytoplasm"/>
    <property type="evidence" value="ECO:0007669"/>
    <property type="project" value="UniProtKB-SubCell"/>
</dbReference>
<dbReference type="SUPFAM" id="SSF51735">
    <property type="entry name" value="NAD(P)-binding Rossmann-fold domains"/>
    <property type="match status" value="1"/>
</dbReference>
<dbReference type="EC" id="1.2.1.38" evidence="5"/>
<dbReference type="SUPFAM" id="SSF55347">
    <property type="entry name" value="Glyceraldehyde-3-phosphate dehydrogenase-like, C-terminal domain"/>
    <property type="match status" value="1"/>
</dbReference>
<comment type="catalytic activity">
    <reaction evidence="5">
        <text>N-acetyl-L-glutamate 5-semialdehyde + phosphate + NADP(+) = N-acetyl-L-glutamyl 5-phosphate + NADPH + H(+)</text>
        <dbReference type="Rhea" id="RHEA:21588"/>
        <dbReference type="ChEBI" id="CHEBI:15378"/>
        <dbReference type="ChEBI" id="CHEBI:29123"/>
        <dbReference type="ChEBI" id="CHEBI:43474"/>
        <dbReference type="ChEBI" id="CHEBI:57783"/>
        <dbReference type="ChEBI" id="CHEBI:57936"/>
        <dbReference type="ChEBI" id="CHEBI:58349"/>
        <dbReference type="EC" id="1.2.1.38"/>
    </reaction>
</comment>
<dbReference type="PROSITE" id="PS01224">
    <property type="entry name" value="ARGC"/>
    <property type="match status" value="1"/>
</dbReference>
<dbReference type="UniPathway" id="UPA00068">
    <property type="reaction ID" value="UER00108"/>
</dbReference>
<dbReference type="InterPro" id="IPR000534">
    <property type="entry name" value="Semialdehyde_DH_NAD-bd"/>
</dbReference>
<dbReference type="PANTHER" id="PTHR32338">
    <property type="entry name" value="N-ACETYL-GAMMA-GLUTAMYL-PHOSPHATE REDUCTASE, CHLOROPLASTIC-RELATED-RELATED"/>
    <property type="match status" value="1"/>
</dbReference>
<evidence type="ECO:0000256" key="1">
    <source>
        <dbReference type="ARBA" id="ARBA00022571"/>
    </source>
</evidence>
<dbReference type="InterPro" id="IPR000706">
    <property type="entry name" value="AGPR_type-1"/>
</dbReference>
<evidence type="ECO:0000313" key="8">
    <source>
        <dbReference type="EMBL" id="QLI06109.1"/>
    </source>
</evidence>
<dbReference type="InterPro" id="IPR036291">
    <property type="entry name" value="NAD(P)-bd_dom_sf"/>
</dbReference>
<evidence type="ECO:0000256" key="4">
    <source>
        <dbReference type="ARBA" id="ARBA00023002"/>
    </source>
</evidence>
<dbReference type="Gene3D" id="3.40.50.720">
    <property type="entry name" value="NAD(P)-binding Rossmann-like Domain"/>
    <property type="match status" value="1"/>
</dbReference>
<keyword evidence="2 5" id="KW-0028">Amino-acid biosynthesis</keyword>
<evidence type="ECO:0000256" key="5">
    <source>
        <dbReference type="HAMAP-Rule" id="MF_00150"/>
    </source>
</evidence>
<gene>
    <name evidence="5 8" type="primary">argC</name>
    <name evidence="8" type="ORF">CINF_1636</name>
</gene>
<name>A0A7H9CMS2_9BACT</name>
<dbReference type="InterPro" id="IPR050085">
    <property type="entry name" value="AGPR"/>
</dbReference>
<dbReference type="SMART" id="SM00859">
    <property type="entry name" value="Semialdhyde_dh"/>
    <property type="match status" value="1"/>
</dbReference>
<keyword evidence="1 5" id="KW-0055">Arginine biosynthesis</keyword>
<comment type="subcellular location">
    <subcellularLocation>
        <location evidence="5">Cytoplasm</location>
    </subcellularLocation>
</comment>
<feature type="active site" evidence="5 6">
    <location>
        <position position="146"/>
    </location>
</feature>
<dbReference type="GO" id="GO:0070401">
    <property type="term" value="F:NADP+ binding"/>
    <property type="evidence" value="ECO:0007669"/>
    <property type="project" value="InterPro"/>
</dbReference>
<dbReference type="KEGG" id="cinf:CINF_1636"/>
<keyword evidence="5" id="KW-0963">Cytoplasm</keyword>
<proteinExistence type="inferred from homology"/>
<dbReference type="GO" id="GO:0003942">
    <property type="term" value="F:N-acetyl-gamma-glutamyl-phosphate reductase activity"/>
    <property type="evidence" value="ECO:0007669"/>
    <property type="project" value="UniProtKB-UniRule"/>
</dbReference>
<evidence type="ECO:0000256" key="3">
    <source>
        <dbReference type="ARBA" id="ARBA00022857"/>
    </source>
</evidence>
<dbReference type="EMBL" id="CP049075">
    <property type="protein sequence ID" value="QLI06109.1"/>
    <property type="molecule type" value="Genomic_DNA"/>
</dbReference>